<organism evidence="2 3">
    <name type="scientific">Gossypium stocksii</name>
    <dbReference type="NCBI Taxonomy" id="47602"/>
    <lineage>
        <taxon>Eukaryota</taxon>
        <taxon>Viridiplantae</taxon>
        <taxon>Streptophyta</taxon>
        <taxon>Embryophyta</taxon>
        <taxon>Tracheophyta</taxon>
        <taxon>Spermatophyta</taxon>
        <taxon>Magnoliopsida</taxon>
        <taxon>eudicotyledons</taxon>
        <taxon>Gunneridae</taxon>
        <taxon>Pentapetalae</taxon>
        <taxon>rosids</taxon>
        <taxon>malvids</taxon>
        <taxon>Malvales</taxon>
        <taxon>Malvaceae</taxon>
        <taxon>Malvoideae</taxon>
        <taxon>Gossypium</taxon>
    </lineage>
</organism>
<sequence length="115" mass="12898">MVRFWSLDFLFFVWSIFVSVNFYLHLFDIVPSFAGDLGNERVCKCYDSMSQKQMAMMASNSHVEGSSGGLPTKNGFVCPALKFKQRKVSAVRYFPLGCGRVAVLITRPSVQATID</sequence>
<comment type="caution">
    <text evidence="2">The sequence shown here is derived from an EMBL/GenBank/DDBJ whole genome shotgun (WGS) entry which is preliminary data.</text>
</comment>
<keyword evidence="1" id="KW-1133">Transmembrane helix</keyword>
<evidence type="ECO:0000313" key="3">
    <source>
        <dbReference type="Proteomes" id="UP000828251"/>
    </source>
</evidence>
<dbReference type="AlphaFoldDB" id="A0A9D3VQ37"/>
<name>A0A9D3VQ37_9ROSI</name>
<keyword evidence="1" id="KW-0472">Membrane</keyword>
<evidence type="ECO:0000256" key="1">
    <source>
        <dbReference type="SAM" id="Phobius"/>
    </source>
</evidence>
<dbReference type="Proteomes" id="UP000828251">
    <property type="component" value="Unassembled WGS sequence"/>
</dbReference>
<reference evidence="2 3" key="1">
    <citation type="journal article" date="2021" name="Plant Biotechnol. J.">
        <title>Multi-omics assisted identification of the key and species-specific regulatory components of drought-tolerant mechanisms in Gossypium stocksii.</title>
        <authorList>
            <person name="Yu D."/>
            <person name="Ke L."/>
            <person name="Zhang D."/>
            <person name="Wu Y."/>
            <person name="Sun Y."/>
            <person name="Mei J."/>
            <person name="Sun J."/>
            <person name="Sun Y."/>
        </authorList>
    </citation>
    <scope>NUCLEOTIDE SEQUENCE [LARGE SCALE GENOMIC DNA]</scope>
    <source>
        <strain evidence="3">cv. E1</strain>
        <tissue evidence="2">Leaf</tissue>
    </source>
</reference>
<proteinExistence type="predicted"/>
<keyword evidence="3" id="KW-1185">Reference proteome</keyword>
<feature type="transmembrane region" description="Helical" evidence="1">
    <location>
        <begin position="6"/>
        <end position="24"/>
    </location>
</feature>
<gene>
    <name evidence="2" type="ORF">J1N35_019033</name>
</gene>
<evidence type="ECO:0000313" key="2">
    <source>
        <dbReference type="EMBL" id="KAH1091776.1"/>
    </source>
</evidence>
<protein>
    <submittedName>
        <fullName evidence="2">Uncharacterized protein</fullName>
    </submittedName>
</protein>
<accession>A0A9D3VQ37</accession>
<keyword evidence="1" id="KW-0812">Transmembrane</keyword>
<dbReference type="EMBL" id="JAIQCV010000006">
    <property type="protein sequence ID" value="KAH1091776.1"/>
    <property type="molecule type" value="Genomic_DNA"/>
</dbReference>